<feature type="compositionally biased region" description="Basic and acidic residues" evidence="1">
    <location>
        <begin position="95"/>
        <end position="112"/>
    </location>
</feature>
<gene>
    <name evidence="2" type="ORF">Tci_664999</name>
</gene>
<feature type="compositionally biased region" description="Polar residues" evidence="1">
    <location>
        <begin position="388"/>
        <end position="404"/>
    </location>
</feature>
<dbReference type="Gene3D" id="2.40.70.10">
    <property type="entry name" value="Acid Proteases"/>
    <property type="match status" value="1"/>
</dbReference>
<evidence type="ECO:0000256" key="1">
    <source>
        <dbReference type="SAM" id="MobiDB-lite"/>
    </source>
</evidence>
<dbReference type="SUPFAM" id="SSF50630">
    <property type="entry name" value="Acid proteases"/>
    <property type="match status" value="1"/>
</dbReference>
<feature type="compositionally biased region" description="Basic and acidic residues" evidence="1">
    <location>
        <begin position="405"/>
        <end position="417"/>
    </location>
</feature>
<protein>
    <recommendedName>
        <fullName evidence="3">Zinc finger, CCHC-type, retrotransposon Gag domain protein</fullName>
    </recommendedName>
</protein>
<dbReference type="Pfam" id="PF08284">
    <property type="entry name" value="RVP_2"/>
    <property type="match status" value="1"/>
</dbReference>
<evidence type="ECO:0000313" key="2">
    <source>
        <dbReference type="EMBL" id="GFA93027.1"/>
    </source>
</evidence>
<feature type="compositionally biased region" description="Basic and acidic residues" evidence="1">
    <location>
        <begin position="70"/>
        <end position="82"/>
    </location>
</feature>
<evidence type="ECO:0008006" key="3">
    <source>
        <dbReference type="Google" id="ProtNLM"/>
    </source>
</evidence>
<proteinExistence type="predicted"/>
<dbReference type="AlphaFoldDB" id="A0A699KKG3"/>
<name>A0A699KKG3_TANCI</name>
<feature type="region of interest" description="Disordered" evidence="1">
    <location>
        <begin position="62"/>
        <end position="120"/>
    </location>
</feature>
<accession>A0A699KKG3</accession>
<feature type="non-terminal residue" evidence="2">
    <location>
        <position position="501"/>
    </location>
</feature>
<dbReference type="InterPro" id="IPR032567">
    <property type="entry name" value="RTL1-rel"/>
</dbReference>
<dbReference type="PANTHER" id="PTHR15503">
    <property type="entry name" value="LDOC1 RELATED"/>
    <property type="match status" value="1"/>
</dbReference>
<feature type="compositionally biased region" description="Basic and acidic residues" evidence="1">
    <location>
        <begin position="366"/>
        <end position="387"/>
    </location>
</feature>
<feature type="compositionally biased region" description="Low complexity" evidence="1">
    <location>
        <begin position="418"/>
        <end position="432"/>
    </location>
</feature>
<feature type="region of interest" description="Disordered" evidence="1">
    <location>
        <begin position="366"/>
        <end position="454"/>
    </location>
</feature>
<comment type="caution">
    <text evidence="2">The sequence shown here is derived from an EMBL/GenBank/DDBJ whole genome shotgun (WGS) entry which is preliminary data.</text>
</comment>
<organism evidence="2">
    <name type="scientific">Tanacetum cinerariifolium</name>
    <name type="common">Dalmatian daisy</name>
    <name type="synonym">Chrysanthemum cinerariifolium</name>
    <dbReference type="NCBI Taxonomy" id="118510"/>
    <lineage>
        <taxon>Eukaryota</taxon>
        <taxon>Viridiplantae</taxon>
        <taxon>Streptophyta</taxon>
        <taxon>Embryophyta</taxon>
        <taxon>Tracheophyta</taxon>
        <taxon>Spermatophyta</taxon>
        <taxon>Magnoliopsida</taxon>
        <taxon>eudicotyledons</taxon>
        <taxon>Gunneridae</taxon>
        <taxon>Pentapetalae</taxon>
        <taxon>asterids</taxon>
        <taxon>campanulids</taxon>
        <taxon>Asterales</taxon>
        <taxon>Asteraceae</taxon>
        <taxon>Asteroideae</taxon>
        <taxon>Anthemideae</taxon>
        <taxon>Anthemidinae</taxon>
        <taxon>Tanacetum</taxon>
    </lineage>
</organism>
<sequence>EFMQRFLRLAGFLGAAAGTEEEQAKNFQWGLRRSTLNHLMCMSYMDVAHVANAARNYEILLERDDEDTERPDKRQRSGDRHQPTSQQSSHRNHGHNNDRHGSDRRSGGDNHRSNNNYSGSSNRNSDTLFIYGHALFMLFDTGATHSVISFTFASRITTTPTLLDHVLCISTPMQDSVRITHVYRNLPLQFDDKIREINAFPIDMCEFDIILGMDWLTEHHAMIDCHSYRVIFGDIHAPEYTYHGSLPGKSMQIISALQARTLLYHGCEGFLATIHDTTSEVSSIHDQPIVSEFSDVFSDELPGIPPVRERFLRLAGFLGAAAGTEEEQAKNFQWGLRRSTLNHLMYMSYTDVAQVANAARNYEILHERDDGDTERPDKRQRSGDRHQLTSQQSSHRSHGQNNDRQGSDRRGGNDNHRGSSNNNYSGSNNRNSDNGRDQRNRGHQSNRSTNSGVPLRVTPIQFTLLVDVDTKESVVELQVEKKPGASGRVFAITEGQASNTS</sequence>
<dbReference type="CDD" id="cd00303">
    <property type="entry name" value="retropepsin_like"/>
    <property type="match status" value="1"/>
</dbReference>
<dbReference type="EMBL" id="BKCJ010516365">
    <property type="protein sequence ID" value="GFA93027.1"/>
    <property type="molecule type" value="Genomic_DNA"/>
</dbReference>
<feature type="compositionally biased region" description="Polar residues" evidence="1">
    <location>
        <begin position="443"/>
        <end position="452"/>
    </location>
</feature>
<reference evidence="2" key="1">
    <citation type="journal article" date="2019" name="Sci. Rep.">
        <title>Draft genome of Tanacetum cinerariifolium, the natural source of mosquito coil.</title>
        <authorList>
            <person name="Yamashiro T."/>
            <person name="Shiraishi A."/>
            <person name="Satake H."/>
            <person name="Nakayama K."/>
        </authorList>
    </citation>
    <scope>NUCLEOTIDE SEQUENCE</scope>
</reference>
<feature type="non-terminal residue" evidence="2">
    <location>
        <position position="1"/>
    </location>
</feature>
<dbReference type="PANTHER" id="PTHR15503:SF42">
    <property type="entry name" value="ZINC FINGER, CCHC-TYPE, RETROTRANSPOSON GAG DOMAIN, ASPARTIC PEPTIDASE DOMAIN PROTEIN-RELATED"/>
    <property type="match status" value="1"/>
</dbReference>
<dbReference type="InterPro" id="IPR021109">
    <property type="entry name" value="Peptidase_aspartic_dom_sf"/>
</dbReference>